<feature type="region of interest" description="Disordered" evidence="1">
    <location>
        <begin position="119"/>
        <end position="143"/>
    </location>
</feature>
<protein>
    <submittedName>
        <fullName evidence="2">Uncharacterized protein</fullName>
    </submittedName>
</protein>
<evidence type="ECO:0000313" key="2">
    <source>
        <dbReference type="EMBL" id="OJD17419.1"/>
    </source>
</evidence>
<keyword evidence="3" id="KW-1185">Reference proteome</keyword>
<dbReference type="STRING" id="1447872.A0A1J9QAZ7"/>
<evidence type="ECO:0000256" key="1">
    <source>
        <dbReference type="SAM" id="MobiDB-lite"/>
    </source>
</evidence>
<reference evidence="2 3" key="1">
    <citation type="submission" date="2015-07" db="EMBL/GenBank/DDBJ databases">
        <title>Emmonsia species relationships and genome sequence.</title>
        <authorList>
            <consortium name="The Broad Institute Genomics Platform"/>
            <person name="Cuomo C.A."/>
            <person name="Munoz J.F."/>
            <person name="Imamovic A."/>
            <person name="Priest M.E."/>
            <person name="Young S."/>
            <person name="Clay O.K."/>
            <person name="McEwen J.G."/>
        </authorList>
    </citation>
    <scope>NUCLEOTIDE SEQUENCE [LARGE SCALE GENOMIC DNA]</scope>
    <source>
        <strain evidence="2 3">UAMH 9510</strain>
    </source>
</reference>
<evidence type="ECO:0000313" key="3">
    <source>
        <dbReference type="Proteomes" id="UP000182235"/>
    </source>
</evidence>
<proteinExistence type="predicted"/>
<name>A0A1J9QAZ7_9EURO</name>
<dbReference type="Proteomes" id="UP000182235">
    <property type="component" value="Unassembled WGS sequence"/>
</dbReference>
<organism evidence="2 3">
    <name type="scientific">Emergomyces pasteurianus Ep9510</name>
    <dbReference type="NCBI Taxonomy" id="1447872"/>
    <lineage>
        <taxon>Eukaryota</taxon>
        <taxon>Fungi</taxon>
        <taxon>Dikarya</taxon>
        <taxon>Ascomycota</taxon>
        <taxon>Pezizomycotina</taxon>
        <taxon>Eurotiomycetes</taxon>
        <taxon>Eurotiomycetidae</taxon>
        <taxon>Onygenales</taxon>
        <taxon>Ajellomycetaceae</taxon>
        <taxon>Emergomyces</taxon>
    </lineage>
</organism>
<sequence length="278" mass="32011">MERAKEQELRRFLNHLPPQTREYKYSGFQHLEGVVSEEYRRFIDENGSPLVIFTDFPPRELKSHEERFPGRLDYSPPLKILLLTMPSLPHEEAAEAFGYRLAFKADEMGVLKSLSLRGATRTKTPDREKQADRSWAPRDLPPGRSTKWPTVAVEVAFSESCERVKRDVAWWLQESAGEVLVAISIDIKRQSGNIYVNSYEPGRMPTRNHPNPEPKHVQEIAMSRGKDGQPPSLTGGNLIIPFHKLMLRHPRHGESDFIFTREDLLEVADAVWYALEHM</sequence>
<accession>A0A1J9QAZ7</accession>
<dbReference type="EMBL" id="LGRN01000068">
    <property type="protein sequence ID" value="OJD17419.1"/>
    <property type="molecule type" value="Genomic_DNA"/>
</dbReference>
<dbReference type="AlphaFoldDB" id="A0A1J9QAZ7"/>
<gene>
    <name evidence="2" type="ORF">AJ78_02491</name>
</gene>
<comment type="caution">
    <text evidence="2">The sequence shown here is derived from an EMBL/GenBank/DDBJ whole genome shotgun (WGS) entry which is preliminary data.</text>
</comment>
<dbReference type="VEuPathDB" id="FungiDB:AJ78_02491"/>
<dbReference type="OrthoDB" id="4180362at2759"/>
<feature type="compositionally biased region" description="Basic and acidic residues" evidence="1">
    <location>
        <begin position="123"/>
        <end position="136"/>
    </location>
</feature>